<protein>
    <submittedName>
        <fullName evidence="2">Uncharacterized protein LOC117152478 isoform X1</fullName>
    </submittedName>
</protein>
<keyword evidence="1" id="KW-1185">Reference proteome</keyword>
<evidence type="ECO:0000313" key="2">
    <source>
        <dbReference type="RefSeq" id="XP_033180333.1"/>
    </source>
</evidence>
<gene>
    <name evidence="2" type="primary">LOC117152478</name>
</gene>
<dbReference type="Proteomes" id="UP000515180">
    <property type="component" value="Unplaced"/>
</dbReference>
<name>A0A6P8LE59_BOMIM</name>
<dbReference type="RefSeq" id="XP_033180333.1">
    <property type="nucleotide sequence ID" value="XM_033324442.1"/>
</dbReference>
<evidence type="ECO:0000313" key="1">
    <source>
        <dbReference type="Proteomes" id="UP000515180"/>
    </source>
</evidence>
<sequence>MARMFMHLNEDIFTENRNRMDRSTGKDARSCLARHHAFTGPVFGIIMQRNSNILSAFCICCDRHEEIIYQKHLSIHTIIGHAIYSIRKCSAYNLLLFITCPH</sequence>
<accession>A0A6P8LE59</accession>
<organism evidence="1 2">
    <name type="scientific">Bombus impatiens</name>
    <name type="common">Bumblebee</name>
    <dbReference type="NCBI Taxonomy" id="132113"/>
    <lineage>
        <taxon>Eukaryota</taxon>
        <taxon>Metazoa</taxon>
        <taxon>Ecdysozoa</taxon>
        <taxon>Arthropoda</taxon>
        <taxon>Hexapoda</taxon>
        <taxon>Insecta</taxon>
        <taxon>Pterygota</taxon>
        <taxon>Neoptera</taxon>
        <taxon>Endopterygota</taxon>
        <taxon>Hymenoptera</taxon>
        <taxon>Apocrita</taxon>
        <taxon>Aculeata</taxon>
        <taxon>Apoidea</taxon>
        <taxon>Anthophila</taxon>
        <taxon>Apidae</taxon>
        <taxon>Bombus</taxon>
        <taxon>Pyrobombus</taxon>
    </lineage>
</organism>
<proteinExistence type="predicted"/>
<reference evidence="2" key="1">
    <citation type="submission" date="2025-08" db="UniProtKB">
        <authorList>
            <consortium name="RefSeq"/>
        </authorList>
    </citation>
    <scope>IDENTIFICATION</scope>
</reference>
<dbReference type="AlphaFoldDB" id="A0A6P8LE59"/>
<dbReference type="GeneID" id="117152478"/>